<name>A0A5A7MK36_COMTE</name>
<gene>
    <name evidence="7" type="ORF">CTTA_4276</name>
</gene>
<dbReference type="GO" id="GO:0000160">
    <property type="term" value="P:phosphorelay signal transduction system"/>
    <property type="evidence" value="ECO:0007669"/>
    <property type="project" value="UniProtKB-KW"/>
</dbReference>
<dbReference type="GO" id="GO:0004673">
    <property type="term" value="F:protein histidine kinase activity"/>
    <property type="evidence" value="ECO:0007669"/>
    <property type="project" value="UniProtKB-EC"/>
</dbReference>
<keyword evidence="5" id="KW-0902">Two-component regulatory system</keyword>
<dbReference type="InterPro" id="IPR036890">
    <property type="entry name" value="HATPase_C_sf"/>
</dbReference>
<dbReference type="Gene3D" id="3.30.565.10">
    <property type="entry name" value="Histidine kinase-like ATPase, C-terminal domain"/>
    <property type="match status" value="1"/>
</dbReference>
<dbReference type="InterPro" id="IPR004358">
    <property type="entry name" value="Sig_transdc_His_kin-like_C"/>
</dbReference>
<dbReference type="PROSITE" id="PS50109">
    <property type="entry name" value="HIS_KIN"/>
    <property type="match status" value="1"/>
</dbReference>
<evidence type="ECO:0000256" key="5">
    <source>
        <dbReference type="ARBA" id="ARBA00023012"/>
    </source>
</evidence>
<dbReference type="EC" id="2.7.13.3" evidence="2"/>
<comment type="caution">
    <text evidence="7">The sequence shown here is derived from an EMBL/GenBank/DDBJ whole genome shotgun (WGS) entry which is preliminary data.</text>
</comment>
<dbReference type="EMBL" id="BKBW01000011">
    <property type="protein sequence ID" value="GEQ77271.1"/>
    <property type="molecule type" value="Genomic_DNA"/>
</dbReference>
<dbReference type="SMART" id="SM00387">
    <property type="entry name" value="HATPase_c"/>
    <property type="match status" value="1"/>
</dbReference>
<keyword evidence="4" id="KW-0418">Kinase</keyword>
<protein>
    <recommendedName>
        <fullName evidence="2">histidine kinase</fullName>
        <ecNumber evidence="2">2.7.13.3</ecNumber>
    </recommendedName>
</protein>
<dbReference type="PRINTS" id="PR00344">
    <property type="entry name" value="BCTRLSENSOR"/>
</dbReference>
<dbReference type="InterPro" id="IPR005467">
    <property type="entry name" value="His_kinase_dom"/>
</dbReference>
<evidence type="ECO:0000313" key="7">
    <source>
        <dbReference type="EMBL" id="GEQ77271.1"/>
    </source>
</evidence>
<dbReference type="Proteomes" id="UP000323105">
    <property type="component" value="Unassembled WGS sequence"/>
</dbReference>
<comment type="catalytic activity">
    <reaction evidence="1">
        <text>ATP + protein L-histidine = ADP + protein N-phospho-L-histidine.</text>
        <dbReference type="EC" id="2.7.13.3"/>
    </reaction>
</comment>
<dbReference type="AlphaFoldDB" id="A0A5A7MK36"/>
<organism evidence="7 8">
    <name type="scientific">Comamonas testosteroni</name>
    <name type="common">Pseudomonas testosteroni</name>
    <dbReference type="NCBI Taxonomy" id="285"/>
    <lineage>
        <taxon>Bacteria</taxon>
        <taxon>Pseudomonadati</taxon>
        <taxon>Pseudomonadota</taxon>
        <taxon>Betaproteobacteria</taxon>
        <taxon>Burkholderiales</taxon>
        <taxon>Comamonadaceae</taxon>
        <taxon>Comamonas</taxon>
    </lineage>
</organism>
<evidence type="ECO:0000313" key="8">
    <source>
        <dbReference type="Proteomes" id="UP000323105"/>
    </source>
</evidence>
<feature type="domain" description="Histidine kinase" evidence="6">
    <location>
        <begin position="1"/>
        <end position="175"/>
    </location>
</feature>
<keyword evidence="3" id="KW-0808">Transferase</keyword>
<dbReference type="PANTHER" id="PTHR43711:SF1">
    <property type="entry name" value="HISTIDINE KINASE 1"/>
    <property type="match status" value="1"/>
</dbReference>
<evidence type="ECO:0000256" key="2">
    <source>
        <dbReference type="ARBA" id="ARBA00012438"/>
    </source>
</evidence>
<proteinExistence type="predicted"/>
<dbReference type="InterPro" id="IPR050736">
    <property type="entry name" value="Sensor_HK_Regulatory"/>
</dbReference>
<reference evidence="7 8" key="1">
    <citation type="journal article" date="2019" name="Microbiol. Resour. Announc.">
        <title>Draft Genome Sequence of Comamonas testosteroni TA441, a Bacterium That Has a Cryptic Phenol Degradation Gene Cluster.</title>
        <authorList>
            <person name="Arai H."/>
            <person name="Ishii M."/>
        </authorList>
    </citation>
    <scope>NUCLEOTIDE SEQUENCE [LARGE SCALE GENOMIC DNA]</scope>
    <source>
        <strain evidence="7 8">TA441</strain>
    </source>
</reference>
<dbReference type="Pfam" id="PF02518">
    <property type="entry name" value="HATPase_c"/>
    <property type="match status" value="1"/>
</dbReference>
<sequence length="273" mass="31296">MELIDDLVEYAKDDLQPHLTLNESFEDLRSVLSDLERHAHILASSNRNIFSLEIQSELPTHIYLDRKRLKQVVLNLLSNAAKFTSHGSIDLRLGGKYLGQDKWNFRFEVSDSGSGIDPEILATIQKFLTEQGTYENRGLGLVIAHRIIEKMSGHLIFESQPGRGTNAIFFLMITQVPESSQFREIVPLPKNIISHLNKNEERYSLKNLEPLTDNQKLELEKLAIQGRWSDLHAWIDSIDNGVDYKTLVYLVKKSLDDLDFRKIIDIARSTPLK</sequence>
<evidence type="ECO:0000256" key="3">
    <source>
        <dbReference type="ARBA" id="ARBA00022679"/>
    </source>
</evidence>
<evidence type="ECO:0000256" key="4">
    <source>
        <dbReference type="ARBA" id="ARBA00022777"/>
    </source>
</evidence>
<dbReference type="InterPro" id="IPR003594">
    <property type="entry name" value="HATPase_dom"/>
</dbReference>
<dbReference type="SUPFAM" id="SSF55874">
    <property type="entry name" value="ATPase domain of HSP90 chaperone/DNA topoisomerase II/histidine kinase"/>
    <property type="match status" value="1"/>
</dbReference>
<evidence type="ECO:0000256" key="1">
    <source>
        <dbReference type="ARBA" id="ARBA00000085"/>
    </source>
</evidence>
<dbReference type="PANTHER" id="PTHR43711">
    <property type="entry name" value="TWO-COMPONENT HISTIDINE KINASE"/>
    <property type="match status" value="1"/>
</dbReference>
<evidence type="ECO:0000259" key="6">
    <source>
        <dbReference type="PROSITE" id="PS50109"/>
    </source>
</evidence>
<accession>A0A5A7MK36</accession>